<dbReference type="Pfam" id="PF07478">
    <property type="entry name" value="Dala_Dala_lig_C"/>
    <property type="match status" value="1"/>
</dbReference>
<evidence type="ECO:0000259" key="4">
    <source>
        <dbReference type="PROSITE" id="PS50975"/>
    </source>
</evidence>
<organism evidence="5 6">
    <name type="scientific">Floridaenema aerugineum BLCC-F46</name>
    <dbReference type="NCBI Taxonomy" id="3153654"/>
    <lineage>
        <taxon>Bacteria</taxon>
        <taxon>Bacillati</taxon>
        <taxon>Cyanobacteriota</taxon>
        <taxon>Cyanophyceae</taxon>
        <taxon>Oscillatoriophycideae</taxon>
        <taxon>Aerosakkonematales</taxon>
        <taxon>Aerosakkonemataceae</taxon>
        <taxon>Floridanema</taxon>
        <taxon>Floridanema aerugineum</taxon>
    </lineage>
</organism>
<dbReference type="InterPro" id="IPR013815">
    <property type="entry name" value="ATP_grasp_subdomain_1"/>
</dbReference>
<evidence type="ECO:0000313" key="5">
    <source>
        <dbReference type="EMBL" id="MFB2880564.1"/>
    </source>
</evidence>
<reference evidence="5 6" key="1">
    <citation type="submission" date="2024-09" db="EMBL/GenBank/DDBJ databases">
        <title>Floridaenema gen nov. (Aerosakkonemataceae, Aerosakkonematales ord. nov., Cyanobacteria) from benthic tropical and subtropical fresh waters, with the description of four new species.</title>
        <authorList>
            <person name="Moretto J.A."/>
            <person name="Berthold D.E."/>
            <person name="Lefler F.W."/>
            <person name="Huang I.-S."/>
            <person name="Laughinghouse H. IV."/>
        </authorList>
    </citation>
    <scope>NUCLEOTIDE SEQUENCE [LARGE SCALE GENOMIC DNA]</scope>
    <source>
        <strain evidence="5 6">BLCC-F46</strain>
    </source>
</reference>
<dbReference type="PROSITE" id="PS50975">
    <property type="entry name" value="ATP_GRASP"/>
    <property type="match status" value="1"/>
</dbReference>
<dbReference type="InterPro" id="IPR011761">
    <property type="entry name" value="ATP-grasp"/>
</dbReference>
<evidence type="ECO:0000256" key="2">
    <source>
        <dbReference type="ARBA" id="ARBA00022598"/>
    </source>
</evidence>
<dbReference type="EMBL" id="JBHFNQ010000206">
    <property type="protein sequence ID" value="MFB2880564.1"/>
    <property type="molecule type" value="Genomic_DNA"/>
</dbReference>
<keyword evidence="3" id="KW-0067">ATP-binding</keyword>
<evidence type="ECO:0000313" key="6">
    <source>
        <dbReference type="Proteomes" id="UP001576774"/>
    </source>
</evidence>
<proteinExistence type="inferred from homology"/>
<protein>
    <recommendedName>
        <fullName evidence="4">ATP-grasp domain-containing protein</fullName>
    </recommendedName>
</protein>
<dbReference type="RefSeq" id="WP_413273576.1">
    <property type="nucleotide sequence ID" value="NZ_JBHFNQ010000206.1"/>
</dbReference>
<evidence type="ECO:0000256" key="3">
    <source>
        <dbReference type="PROSITE-ProRule" id="PRU00409"/>
    </source>
</evidence>
<dbReference type="Proteomes" id="UP001576774">
    <property type="component" value="Unassembled WGS sequence"/>
</dbReference>
<dbReference type="SUPFAM" id="SSF56059">
    <property type="entry name" value="Glutathione synthetase ATP-binding domain-like"/>
    <property type="match status" value="1"/>
</dbReference>
<comment type="caution">
    <text evidence="5">The sequence shown here is derived from an EMBL/GenBank/DDBJ whole genome shotgun (WGS) entry which is preliminary data.</text>
</comment>
<feature type="domain" description="ATP-grasp" evidence="4">
    <location>
        <begin position="126"/>
        <end position="363"/>
    </location>
</feature>
<evidence type="ECO:0000256" key="1">
    <source>
        <dbReference type="ARBA" id="ARBA00010871"/>
    </source>
</evidence>
<comment type="similarity">
    <text evidence="1">Belongs to the D-alanine--D-alanine ligase family.</text>
</comment>
<name>A0ABV4XCP2_9CYAN</name>
<dbReference type="PANTHER" id="PTHR23132:SF23">
    <property type="entry name" value="D-ALANINE--D-ALANINE LIGASE B"/>
    <property type="match status" value="1"/>
</dbReference>
<accession>A0ABV4XCP2</accession>
<keyword evidence="6" id="KW-1185">Reference proteome</keyword>
<sequence>MLQRLYMPSSKLFVWAFIPYRIQGQELSSEYDNPGYRQGLIDVFAELGLNWKWQPITLKNMQAVVEEVAASSNKYISVVLNYCDGNDEIDGYPGTSVMKLLEQKGIIFTGADSNFFHLTTSKIWMKRAFMEASVATAPYEVISDPSRVQGVCDRLGTPLLVKPALAYGSIGILLESVVESDEQVSKQVQRLLQGLHEMQFPPDSIFVERFISGREFTVFLLGDSQQPKSLKIYPPIELVFQSSLPETQQFRSYDNFWSEHLEESASSSSEPFYHCQPIASDLSERLCNLSKRAYCAIGGNGYARVDIRMDKDSQELFVLEVNANCAISSIPLTDFSDLNQTSLGTILHLAGIPFAQLMSEIITEAFARHSTKSRSVNKAA</sequence>
<keyword evidence="2" id="KW-0436">Ligase</keyword>
<dbReference type="InterPro" id="IPR011095">
    <property type="entry name" value="Dala_Dala_lig_C"/>
</dbReference>
<gene>
    <name evidence="5" type="ORF">ACE1CC_27260</name>
</gene>
<keyword evidence="3" id="KW-0547">Nucleotide-binding</keyword>
<dbReference type="Gene3D" id="3.30.1490.20">
    <property type="entry name" value="ATP-grasp fold, A domain"/>
    <property type="match status" value="1"/>
</dbReference>
<dbReference type="PANTHER" id="PTHR23132">
    <property type="entry name" value="D-ALANINE--D-ALANINE LIGASE"/>
    <property type="match status" value="1"/>
</dbReference>
<dbReference type="Gene3D" id="3.30.470.20">
    <property type="entry name" value="ATP-grasp fold, B domain"/>
    <property type="match status" value="1"/>
</dbReference>